<evidence type="ECO:0000259" key="2">
    <source>
        <dbReference type="Pfam" id="PF13511"/>
    </source>
</evidence>
<dbReference type="GO" id="GO:0009055">
    <property type="term" value="F:electron transfer activity"/>
    <property type="evidence" value="ECO:0007669"/>
    <property type="project" value="TreeGrafter"/>
</dbReference>
<dbReference type="PROSITE" id="PS00195">
    <property type="entry name" value="GLUTAREDOXIN_1"/>
    <property type="match status" value="1"/>
</dbReference>
<feature type="domain" description="Glutaredoxin" evidence="1">
    <location>
        <begin position="76"/>
        <end position="136"/>
    </location>
</feature>
<dbReference type="PANTHER" id="PTHR34386:SF1">
    <property type="entry name" value="GLUTAREDOXIN-LIKE PROTEIN NRDH"/>
    <property type="match status" value="1"/>
</dbReference>
<name>A0A3B0ZF74_9ZZZZ</name>
<dbReference type="InterPro" id="IPR036249">
    <property type="entry name" value="Thioredoxin-like_sf"/>
</dbReference>
<dbReference type="PROSITE" id="PS51354">
    <property type="entry name" value="GLUTAREDOXIN_2"/>
    <property type="match status" value="1"/>
</dbReference>
<dbReference type="SUPFAM" id="SSF52833">
    <property type="entry name" value="Thioredoxin-like"/>
    <property type="match status" value="1"/>
</dbReference>
<dbReference type="Gene3D" id="3.40.30.10">
    <property type="entry name" value="Glutaredoxin"/>
    <property type="match status" value="1"/>
</dbReference>
<dbReference type="CDD" id="cd02976">
    <property type="entry name" value="NrdH"/>
    <property type="match status" value="1"/>
</dbReference>
<dbReference type="InterPro" id="IPR002109">
    <property type="entry name" value="Glutaredoxin"/>
</dbReference>
<dbReference type="PANTHER" id="PTHR34386">
    <property type="entry name" value="GLUTAREDOXIN"/>
    <property type="match status" value="1"/>
</dbReference>
<accession>A0A3B0ZF74</accession>
<proteinExistence type="predicted"/>
<dbReference type="InterPro" id="IPR025392">
    <property type="entry name" value="DUF4124"/>
</dbReference>
<dbReference type="InterPro" id="IPR011767">
    <property type="entry name" value="GLR_AS"/>
</dbReference>
<evidence type="ECO:0000313" key="3">
    <source>
        <dbReference type="EMBL" id="VAW87690.1"/>
    </source>
</evidence>
<dbReference type="GO" id="GO:0045454">
    <property type="term" value="P:cell redox homeostasis"/>
    <property type="evidence" value="ECO:0007669"/>
    <property type="project" value="TreeGrafter"/>
</dbReference>
<dbReference type="Pfam" id="PF00462">
    <property type="entry name" value="Glutaredoxin"/>
    <property type="match status" value="1"/>
</dbReference>
<organism evidence="3">
    <name type="scientific">hydrothermal vent metagenome</name>
    <dbReference type="NCBI Taxonomy" id="652676"/>
    <lineage>
        <taxon>unclassified sequences</taxon>
        <taxon>metagenomes</taxon>
        <taxon>ecological metagenomes</taxon>
    </lineage>
</organism>
<sequence length="156" mass="18242">MLKKLSLLILVLIVSLATSNAIAEIYYWTDNNGVSHFSDRKIETRAQSKTLKEPNQYKYKAPPSTPKNKQKMKNKVILYTTSWCPYCKKARQYLTKSRIKFTEYDIEKNRQAQTVKNKLDRQYNRSGVPLLIWGEHVVYGYNSRHYSAIFKTAAQP</sequence>
<gene>
    <name evidence="3" type="ORF">MNBD_GAMMA16-1278</name>
</gene>
<reference evidence="3" key="1">
    <citation type="submission" date="2018-06" db="EMBL/GenBank/DDBJ databases">
        <authorList>
            <person name="Zhirakovskaya E."/>
        </authorList>
    </citation>
    <scope>NUCLEOTIDE SEQUENCE</scope>
</reference>
<dbReference type="AlphaFoldDB" id="A0A3B0ZF74"/>
<dbReference type="EMBL" id="UOFO01000129">
    <property type="protein sequence ID" value="VAW87690.1"/>
    <property type="molecule type" value="Genomic_DNA"/>
</dbReference>
<dbReference type="Pfam" id="PF13511">
    <property type="entry name" value="DUF4124"/>
    <property type="match status" value="1"/>
</dbReference>
<evidence type="ECO:0000259" key="1">
    <source>
        <dbReference type="Pfam" id="PF00462"/>
    </source>
</evidence>
<protein>
    <submittedName>
        <fullName evidence="3">Uncharacterized protein</fullName>
    </submittedName>
</protein>
<dbReference type="InterPro" id="IPR051548">
    <property type="entry name" value="Grx-like_ET"/>
</dbReference>
<feature type="domain" description="DUF4124" evidence="2">
    <location>
        <begin position="14"/>
        <end position="66"/>
    </location>
</feature>